<dbReference type="AlphaFoldDB" id="A0A645IAZ1"/>
<dbReference type="GO" id="GO:0003723">
    <property type="term" value="F:RNA binding"/>
    <property type="evidence" value="ECO:0007669"/>
    <property type="project" value="InterPro"/>
</dbReference>
<keyword evidence="2" id="KW-0436">Ligase</keyword>
<comment type="caution">
    <text evidence="2">The sequence shown here is derived from an EMBL/GenBank/DDBJ whole genome shotgun (WGS) entry which is preliminary data.</text>
</comment>
<dbReference type="EC" id="6.1.1.1" evidence="2"/>
<dbReference type="CDD" id="cd00165">
    <property type="entry name" value="S4"/>
    <property type="match status" value="1"/>
</dbReference>
<gene>
    <name evidence="2" type="primary">tyrS_54</name>
    <name evidence="2" type="ORF">SDC9_195897</name>
</gene>
<dbReference type="GO" id="GO:0043039">
    <property type="term" value="P:tRNA aminoacylation"/>
    <property type="evidence" value="ECO:0007669"/>
    <property type="project" value="TreeGrafter"/>
</dbReference>
<dbReference type="PANTHER" id="PTHR11766">
    <property type="entry name" value="TYROSYL-TRNA SYNTHETASE"/>
    <property type="match status" value="1"/>
</dbReference>
<proteinExistence type="predicted"/>
<sequence length="136" mass="14959">MDEVRRLSALEGSEINKAKEVLAYEITKIVHGEEEAQKSETAAKMLFYGSVEGGSAPETSISKADIEKGMDVLSLLTACGLVPSRGEGRRLIQQGGLKLNDEKISDVEYVIKSDYFKYGTLLIQKGKKVFHHAKLV</sequence>
<dbReference type="InterPro" id="IPR024088">
    <property type="entry name" value="Tyr-tRNA-ligase_bac-type"/>
</dbReference>
<dbReference type="InterPro" id="IPR054608">
    <property type="entry name" value="SYY-like_C"/>
</dbReference>
<evidence type="ECO:0000259" key="1">
    <source>
        <dbReference type="Pfam" id="PF22421"/>
    </source>
</evidence>
<reference evidence="2" key="1">
    <citation type="submission" date="2019-08" db="EMBL/GenBank/DDBJ databases">
        <authorList>
            <person name="Kucharzyk K."/>
            <person name="Murdoch R.W."/>
            <person name="Higgins S."/>
            <person name="Loffler F."/>
        </authorList>
    </citation>
    <scope>NUCLEOTIDE SEQUENCE</scope>
</reference>
<organism evidence="2">
    <name type="scientific">bioreactor metagenome</name>
    <dbReference type="NCBI Taxonomy" id="1076179"/>
    <lineage>
        <taxon>unclassified sequences</taxon>
        <taxon>metagenomes</taxon>
        <taxon>ecological metagenomes</taxon>
    </lineage>
</organism>
<dbReference type="InterPro" id="IPR036986">
    <property type="entry name" value="S4_RNA-bd_sf"/>
</dbReference>
<dbReference type="PROSITE" id="PS50889">
    <property type="entry name" value="S4"/>
    <property type="match status" value="1"/>
</dbReference>
<dbReference type="SUPFAM" id="SSF55174">
    <property type="entry name" value="Alpha-L RNA-binding motif"/>
    <property type="match status" value="1"/>
</dbReference>
<feature type="domain" description="Tyrosine--tRNA ligase SYY-like C-terminal" evidence="1">
    <location>
        <begin position="64"/>
        <end position="131"/>
    </location>
</feature>
<dbReference type="Pfam" id="PF22421">
    <property type="entry name" value="SYY_C-terminal"/>
    <property type="match status" value="1"/>
</dbReference>
<accession>A0A645IAZ1</accession>
<name>A0A645IAZ1_9ZZZZ</name>
<protein>
    <submittedName>
        <fullName evidence="2">Tyrosine--tRNA ligase</fullName>
        <ecNumber evidence="2">6.1.1.1</ecNumber>
    </submittedName>
</protein>
<dbReference type="PANTHER" id="PTHR11766:SF0">
    <property type="entry name" value="TYROSINE--TRNA LIGASE, MITOCHONDRIAL"/>
    <property type="match status" value="1"/>
</dbReference>
<dbReference type="Gene3D" id="3.10.290.10">
    <property type="entry name" value="RNA-binding S4 domain"/>
    <property type="match status" value="1"/>
</dbReference>
<dbReference type="GO" id="GO:0005829">
    <property type="term" value="C:cytosol"/>
    <property type="evidence" value="ECO:0007669"/>
    <property type="project" value="TreeGrafter"/>
</dbReference>
<dbReference type="Gene3D" id="1.10.240.10">
    <property type="entry name" value="Tyrosyl-Transfer RNA Synthetase"/>
    <property type="match status" value="1"/>
</dbReference>
<dbReference type="GO" id="GO:0004831">
    <property type="term" value="F:tyrosine-tRNA ligase activity"/>
    <property type="evidence" value="ECO:0007669"/>
    <property type="project" value="UniProtKB-EC"/>
</dbReference>
<dbReference type="EMBL" id="VSSQ01110465">
    <property type="protein sequence ID" value="MPN48290.1"/>
    <property type="molecule type" value="Genomic_DNA"/>
</dbReference>
<evidence type="ECO:0000313" key="2">
    <source>
        <dbReference type="EMBL" id="MPN48290.1"/>
    </source>
</evidence>